<dbReference type="CDD" id="cd07735">
    <property type="entry name" value="class_II_PDE_MBL-fold"/>
    <property type="match status" value="1"/>
</dbReference>
<dbReference type="GO" id="GO:0006198">
    <property type="term" value="P:cAMP catabolic process"/>
    <property type="evidence" value="ECO:0007669"/>
    <property type="project" value="InterPro"/>
</dbReference>
<keyword evidence="1" id="KW-0472">Membrane</keyword>
<keyword evidence="1" id="KW-0812">Transmembrane</keyword>
<reference evidence="2" key="1">
    <citation type="submission" date="2019-10" db="EMBL/GenBank/DDBJ databases">
        <authorList>
            <consortium name="DOE Joint Genome Institute"/>
            <person name="Kuo A."/>
            <person name="Miyauchi S."/>
            <person name="Kiss E."/>
            <person name="Drula E."/>
            <person name="Kohler A."/>
            <person name="Sanchez-Garcia M."/>
            <person name="Andreopoulos B."/>
            <person name="Barry K.W."/>
            <person name="Bonito G."/>
            <person name="Buee M."/>
            <person name="Carver A."/>
            <person name="Chen C."/>
            <person name="Cichocki N."/>
            <person name="Clum A."/>
            <person name="Culley D."/>
            <person name="Crous P.W."/>
            <person name="Fauchery L."/>
            <person name="Girlanda M."/>
            <person name="Hayes R."/>
            <person name="Keri Z."/>
            <person name="LaButti K."/>
            <person name="Lipzen A."/>
            <person name="Lombard V."/>
            <person name="Magnuson J."/>
            <person name="Maillard F."/>
            <person name="Morin E."/>
            <person name="Murat C."/>
            <person name="Nolan M."/>
            <person name="Ohm R."/>
            <person name="Pangilinan J."/>
            <person name="Pereira M."/>
            <person name="Perotto S."/>
            <person name="Peter M."/>
            <person name="Riley R."/>
            <person name="Sitrit Y."/>
            <person name="Stielow B."/>
            <person name="Szollosi G."/>
            <person name="Zifcakova L."/>
            <person name="Stursova M."/>
            <person name="Spatafora J.W."/>
            <person name="Tedersoo L."/>
            <person name="Vaario L.-M."/>
            <person name="Yamada A."/>
            <person name="Yan M."/>
            <person name="Wang P."/>
            <person name="Xu J."/>
            <person name="Bruns T."/>
            <person name="Baldrian P."/>
            <person name="Vilgalys R."/>
            <person name="Henrissat B."/>
            <person name="Grigoriev I.V."/>
            <person name="Hibbett D."/>
            <person name="Nagy L.G."/>
            <person name="Martin F.M."/>
        </authorList>
    </citation>
    <scope>NUCLEOTIDE SEQUENCE</scope>
    <source>
        <strain evidence="2">BED1</strain>
    </source>
</reference>
<dbReference type="Gene3D" id="3.60.15.10">
    <property type="entry name" value="Ribonuclease Z/Hydroxyacylglutathione hydrolase-like"/>
    <property type="match status" value="1"/>
</dbReference>
<accession>A0AAD4BIX6</accession>
<keyword evidence="3" id="KW-1185">Reference proteome</keyword>
<dbReference type="PANTHER" id="PTHR28283">
    <property type="entry name" value="3',5'-CYCLIC-NUCLEOTIDE PHOSPHODIESTERASE 1"/>
    <property type="match status" value="1"/>
</dbReference>
<dbReference type="Proteomes" id="UP001194468">
    <property type="component" value="Unassembled WGS sequence"/>
</dbReference>
<dbReference type="PANTHER" id="PTHR28283:SF1">
    <property type="entry name" value="3',5'-CYCLIC-NUCLEOTIDE PHOSPHODIESTERASE 1"/>
    <property type="match status" value="1"/>
</dbReference>
<gene>
    <name evidence="2" type="ORF">L210DRAFT_3415297</name>
</gene>
<dbReference type="Pfam" id="PF02112">
    <property type="entry name" value="PDEase_II"/>
    <property type="match status" value="1"/>
</dbReference>
<protein>
    <submittedName>
        <fullName evidence="2">Cyclic-AMP phosphodiesterase</fullName>
    </submittedName>
</protein>
<dbReference type="GO" id="GO:0004115">
    <property type="term" value="F:3',5'-cyclic-AMP phosphodiesterase activity"/>
    <property type="evidence" value="ECO:0007669"/>
    <property type="project" value="InterPro"/>
</dbReference>
<dbReference type="PRINTS" id="PR00388">
    <property type="entry name" value="PDIESTERASE2"/>
</dbReference>
<comment type="caution">
    <text evidence="2">The sequence shown here is derived from an EMBL/GenBank/DDBJ whole genome shotgun (WGS) entry which is preliminary data.</text>
</comment>
<dbReference type="GO" id="GO:0047555">
    <property type="term" value="F:3',5'-cyclic-GMP phosphodiesterase activity"/>
    <property type="evidence" value="ECO:0007669"/>
    <property type="project" value="TreeGrafter"/>
</dbReference>
<dbReference type="GO" id="GO:1902660">
    <property type="term" value="P:negative regulation of glucose mediated signaling pathway"/>
    <property type="evidence" value="ECO:0007669"/>
    <property type="project" value="TreeGrafter"/>
</dbReference>
<reference evidence="2" key="2">
    <citation type="journal article" date="2020" name="Nat. Commun.">
        <title>Large-scale genome sequencing of mycorrhizal fungi provides insights into the early evolution of symbiotic traits.</title>
        <authorList>
            <person name="Miyauchi S."/>
            <person name="Kiss E."/>
            <person name="Kuo A."/>
            <person name="Drula E."/>
            <person name="Kohler A."/>
            <person name="Sanchez-Garcia M."/>
            <person name="Morin E."/>
            <person name="Andreopoulos B."/>
            <person name="Barry K.W."/>
            <person name="Bonito G."/>
            <person name="Buee M."/>
            <person name="Carver A."/>
            <person name="Chen C."/>
            <person name="Cichocki N."/>
            <person name="Clum A."/>
            <person name="Culley D."/>
            <person name="Crous P.W."/>
            <person name="Fauchery L."/>
            <person name="Girlanda M."/>
            <person name="Hayes R.D."/>
            <person name="Keri Z."/>
            <person name="LaButti K."/>
            <person name="Lipzen A."/>
            <person name="Lombard V."/>
            <person name="Magnuson J."/>
            <person name="Maillard F."/>
            <person name="Murat C."/>
            <person name="Nolan M."/>
            <person name="Ohm R.A."/>
            <person name="Pangilinan J."/>
            <person name="Pereira M.F."/>
            <person name="Perotto S."/>
            <person name="Peter M."/>
            <person name="Pfister S."/>
            <person name="Riley R."/>
            <person name="Sitrit Y."/>
            <person name="Stielow J.B."/>
            <person name="Szollosi G."/>
            <person name="Zifcakova L."/>
            <person name="Stursova M."/>
            <person name="Spatafora J.W."/>
            <person name="Tedersoo L."/>
            <person name="Vaario L.M."/>
            <person name="Yamada A."/>
            <person name="Yan M."/>
            <person name="Wang P."/>
            <person name="Xu J."/>
            <person name="Bruns T."/>
            <person name="Baldrian P."/>
            <person name="Vilgalys R."/>
            <person name="Dunand C."/>
            <person name="Henrissat B."/>
            <person name="Grigoriev I.V."/>
            <person name="Hibbett D."/>
            <person name="Nagy L.G."/>
            <person name="Martin F.M."/>
        </authorList>
    </citation>
    <scope>NUCLEOTIDE SEQUENCE</scope>
    <source>
        <strain evidence="2">BED1</strain>
    </source>
</reference>
<dbReference type="AlphaFoldDB" id="A0AAD4BIX6"/>
<dbReference type="InterPro" id="IPR000396">
    <property type="entry name" value="Pdiesterase2"/>
</dbReference>
<organism evidence="2 3">
    <name type="scientific">Boletus edulis BED1</name>
    <dbReference type="NCBI Taxonomy" id="1328754"/>
    <lineage>
        <taxon>Eukaryota</taxon>
        <taxon>Fungi</taxon>
        <taxon>Dikarya</taxon>
        <taxon>Basidiomycota</taxon>
        <taxon>Agaricomycotina</taxon>
        <taxon>Agaricomycetes</taxon>
        <taxon>Agaricomycetidae</taxon>
        <taxon>Boletales</taxon>
        <taxon>Boletineae</taxon>
        <taxon>Boletaceae</taxon>
        <taxon>Boletoideae</taxon>
        <taxon>Boletus</taxon>
    </lineage>
</organism>
<sequence length="427" mass="47663">MPAFDIVVVGSGGGMDETNLSGYLVKPSNQSWDDGIIALEAGSGHGALGHIMKRNSDIFGEPSADEDPSKKRTPFDIYANVKCFLLTHAHLDHISSLVMSAGTLGGSSKRIYGSPQTLKDLEGIFADRVWPRLATYDETNRSFRLFYHALYADGKYKTVFPDVTVRTMTISHGKNDSGSYECACFFIKHLPTQHEFLFFGDVEPDSVADKPRNVTVWRAAAPKIPHDLSAVFIECSYLAGRPTEALWGHLSPEHLVQEMITLATEVVLARQALKVGKAKAKNRRKQKRDPVPAEALHGVLTGLRVYIMHCKEHFCTDRPVSHVIGDQCREMLAPHKLGLELLTADQGMKIGTSAVVPSRHACFFSDARFDSRLKRLGWPVEIFVIFLLRNLIDTLVSTVYLVTVAITSFFFGFSLYYYSDYGPFFFR</sequence>
<dbReference type="InterPro" id="IPR036866">
    <property type="entry name" value="RibonucZ/Hydroxyglut_hydro"/>
</dbReference>
<keyword evidence="1" id="KW-1133">Transmembrane helix</keyword>
<evidence type="ECO:0000256" key="1">
    <source>
        <dbReference type="SAM" id="Phobius"/>
    </source>
</evidence>
<feature type="transmembrane region" description="Helical" evidence="1">
    <location>
        <begin position="398"/>
        <end position="418"/>
    </location>
</feature>
<evidence type="ECO:0000313" key="2">
    <source>
        <dbReference type="EMBL" id="KAF8431800.1"/>
    </source>
</evidence>
<dbReference type="EMBL" id="WHUW01000046">
    <property type="protein sequence ID" value="KAF8431800.1"/>
    <property type="molecule type" value="Genomic_DNA"/>
</dbReference>
<proteinExistence type="predicted"/>
<name>A0AAD4BIX6_BOLED</name>
<dbReference type="SUPFAM" id="SSF56281">
    <property type="entry name" value="Metallo-hydrolase/oxidoreductase"/>
    <property type="match status" value="1"/>
</dbReference>
<evidence type="ECO:0000313" key="3">
    <source>
        <dbReference type="Proteomes" id="UP001194468"/>
    </source>
</evidence>